<reference evidence="3" key="1">
    <citation type="submission" date="2012-06" db="EMBL/GenBank/DDBJ databases">
        <title>The complete genome of Flexibacter litoralis DSM 6794.</title>
        <authorList>
            <person name="Lucas S."/>
            <person name="Copeland A."/>
            <person name="Lapidus A."/>
            <person name="Glavina del Rio T."/>
            <person name="Dalin E."/>
            <person name="Tice H."/>
            <person name="Bruce D."/>
            <person name="Goodwin L."/>
            <person name="Pitluck S."/>
            <person name="Peters L."/>
            <person name="Ovchinnikova G."/>
            <person name="Lu M."/>
            <person name="Kyrpides N."/>
            <person name="Mavromatis K."/>
            <person name="Ivanova N."/>
            <person name="Brettin T."/>
            <person name="Detter J.C."/>
            <person name="Han C."/>
            <person name="Larimer F."/>
            <person name="Land M."/>
            <person name="Hauser L."/>
            <person name="Markowitz V."/>
            <person name="Cheng J.-F."/>
            <person name="Hugenholtz P."/>
            <person name="Woyke T."/>
            <person name="Wu D."/>
            <person name="Spring S."/>
            <person name="Lang E."/>
            <person name="Kopitz M."/>
            <person name="Brambilla E."/>
            <person name="Klenk H.-P."/>
            <person name="Eisen J.A."/>
        </authorList>
    </citation>
    <scope>NUCLEOTIDE SEQUENCE [LARGE SCALE GENOMIC DNA]</scope>
    <source>
        <strain evidence="3">ATCC 23117 / DSM 6794 / NBRC 15988 / NCIMB 1366 / Sio-4</strain>
    </source>
</reference>
<organism evidence="2 3">
    <name type="scientific">Bernardetia litoralis (strain ATCC 23117 / DSM 6794 / NBRC 15988 / NCIMB 1366 / Fx l1 / Sio-4)</name>
    <name type="common">Flexibacter litoralis</name>
    <dbReference type="NCBI Taxonomy" id="880071"/>
    <lineage>
        <taxon>Bacteria</taxon>
        <taxon>Pseudomonadati</taxon>
        <taxon>Bacteroidota</taxon>
        <taxon>Cytophagia</taxon>
        <taxon>Cytophagales</taxon>
        <taxon>Bernardetiaceae</taxon>
        <taxon>Bernardetia</taxon>
    </lineage>
</organism>
<proteinExistence type="predicted"/>
<feature type="chain" id="PRO_5003686106" evidence="1">
    <location>
        <begin position="21"/>
        <end position="56"/>
    </location>
</feature>
<dbReference type="STRING" id="880071.Fleli_0792"/>
<dbReference type="HOGENOM" id="CLU_212065_0_0_10"/>
<dbReference type="AlphaFoldDB" id="I4AH16"/>
<dbReference type="Proteomes" id="UP000006054">
    <property type="component" value="Chromosome"/>
</dbReference>
<feature type="signal peptide" evidence="1">
    <location>
        <begin position="1"/>
        <end position="20"/>
    </location>
</feature>
<dbReference type="EMBL" id="CP003345">
    <property type="protein sequence ID" value="AFM03251.1"/>
    <property type="molecule type" value="Genomic_DNA"/>
</dbReference>
<evidence type="ECO:0000313" key="2">
    <source>
        <dbReference type="EMBL" id="AFM03251.1"/>
    </source>
</evidence>
<protein>
    <submittedName>
        <fullName evidence="2">Uncharacterized protein</fullName>
    </submittedName>
</protein>
<evidence type="ECO:0000256" key="1">
    <source>
        <dbReference type="SAM" id="SignalP"/>
    </source>
</evidence>
<accession>I4AH16</accession>
<sequence precursor="true">MKQSLLFLLIFVLGTNLAVAQVSKESKCGTRKMTDEEKQTLPWYGNNQYLYKTTNL</sequence>
<evidence type="ECO:0000313" key="3">
    <source>
        <dbReference type="Proteomes" id="UP000006054"/>
    </source>
</evidence>
<name>I4AH16_BERLS</name>
<dbReference type="KEGG" id="fli:Fleli_0792"/>
<dbReference type="RefSeq" id="WP_014796709.1">
    <property type="nucleotide sequence ID" value="NC_018018.1"/>
</dbReference>
<keyword evidence="3" id="KW-1185">Reference proteome</keyword>
<keyword evidence="1" id="KW-0732">Signal</keyword>
<gene>
    <name evidence="2" type="ordered locus">Fleli_0792</name>
</gene>